<dbReference type="SUPFAM" id="SSF69255">
    <property type="entry name" value="gp5 N-terminal domain-like"/>
    <property type="match status" value="1"/>
</dbReference>
<evidence type="ECO:0000313" key="3">
    <source>
        <dbReference type="Proteomes" id="UP001597548"/>
    </source>
</evidence>
<name>A0ABW5ZNT9_9FLAO</name>
<comment type="caution">
    <text evidence="2">The sequence shown here is derived from an EMBL/GenBank/DDBJ whole genome shotgun (WGS) entry which is preliminary data.</text>
</comment>
<dbReference type="RefSeq" id="WP_194507185.1">
    <property type="nucleotide sequence ID" value="NZ_JADILU010000002.1"/>
</dbReference>
<dbReference type="NCBIfam" id="TIGR01646">
    <property type="entry name" value="vgr_GE"/>
    <property type="match status" value="1"/>
</dbReference>
<dbReference type="Proteomes" id="UP001597548">
    <property type="component" value="Unassembled WGS sequence"/>
</dbReference>
<feature type="domain" description="Gp5/Type VI secretion system Vgr protein OB-fold" evidence="1">
    <location>
        <begin position="366"/>
        <end position="438"/>
    </location>
</feature>
<dbReference type="SUPFAM" id="SSF69349">
    <property type="entry name" value="Phage fibre proteins"/>
    <property type="match status" value="1"/>
</dbReference>
<keyword evidence="3" id="KW-1185">Reference proteome</keyword>
<organism evidence="2 3">
    <name type="scientific">Psychroserpens luteus</name>
    <dbReference type="NCBI Taxonomy" id="1434066"/>
    <lineage>
        <taxon>Bacteria</taxon>
        <taxon>Pseudomonadati</taxon>
        <taxon>Bacteroidota</taxon>
        <taxon>Flavobacteriia</taxon>
        <taxon>Flavobacteriales</taxon>
        <taxon>Flavobacteriaceae</taxon>
        <taxon>Psychroserpens</taxon>
    </lineage>
</organism>
<dbReference type="InterPro" id="IPR006531">
    <property type="entry name" value="Gp5/Vgr_OB"/>
</dbReference>
<evidence type="ECO:0000259" key="1">
    <source>
        <dbReference type="Pfam" id="PF04717"/>
    </source>
</evidence>
<accession>A0ABW5ZNT9</accession>
<dbReference type="InterPro" id="IPR006533">
    <property type="entry name" value="T6SS_Vgr_RhsGE"/>
</dbReference>
<dbReference type="Gene3D" id="2.40.50.230">
    <property type="entry name" value="Gp5 N-terminal domain"/>
    <property type="match status" value="1"/>
</dbReference>
<sequence length="583" mass="65022">MAETLHQPKGIISFQIKINGSNIRDIVKVKNIAITMEVNKIASATIVIQEDFGKIDSSEAFSNSESNDFIPGNDIEIALGYNSKNESVFKGIIVTQQIKSKEDNFQLIVICHDKAIKLTKSKHNTLFQDLQDADVLKSIAGAHALKLDIDSTSIKHPVLMQYNCNDWDYLISRAEANNMLVYNYQNKLSIKNIDFNIKPEYAFKVGENVIEFDLKLESEHLSTAYNMTSWNSKTQDLEKSTVISNKTLKQGNITSKKLSEVMDTTTNMYSPAALHKDEMKLLLESKQCKAELSKFQGNIKIVGSSKIIAGDFVEFSNFSKRYNGNAFISKVVHSLEDGDWFTELTVGKKEDFQTSKLLPALTGTQIAKVKQIHQDPEDNYRVLVSIPANDDMNIWARISIPYASANAGFFFFPEVGDEVLLSFMNNDPGFPIITGSLYSAKNKPRETPNETNQFKSIYSKSGIEIKFDDVDEILTIQTPGNNTILLDDKNRKISIKDRYDNAIIMDETGIVLKSSKDINIEAMGNINIDANSKLKMKVKGDATLEATNIMQKARTEFKANGSASAEISADGQTTVKGAIVMIN</sequence>
<gene>
    <name evidence="2" type="primary">vgrG</name>
    <name evidence="2" type="ORF">ACFS29_00460</name>
</gene>
<proteinExistence type="predicted"/>
<evidence type="ECO:0000313" key="2">
    <source>
        <dbReference type="EMBL" id="MFD2914095.1"/>
    </source>
</evidence>
<reference evidence="3" key="1">
    <citation type="journal article" date="2019" name="Int. J. Syst. Evol. Microbiol.">
        <title>The Global Catalogue of Microorganisms (GCM) 10K type strain sequencing project: providing services to taxonomists for standard genome sequencing and annotation.</title>
        <authorList>
            <consortium name="The Broad Institute Genomics Platform"/>
            <consortium name="The Broad Institute Genome Sequencing Center for Infectious Disease"/>
            <person name="Wu L."/>
            <person name="Ma J."/>
        </authorList>
    </citation>
    <scope>NUCLEOTIDE SEQUENCE [LARGE SCALE GENOMIC DNA]</scope>
    <source>
        <strain evidence="3">KCTC 32514</strain>
    </source>
</reference>
<dbReference type="InterPro" id="IPR037026">
    <property type="entry name" value="Vgr_OB-fold_dom_sf"/>
</dbReference>
<dbReference type="EMBL" id="JBHUOS010000001">
    <property type="protein sequence ID" value="MFD2914095.1"/>
    <property type="molecule type" value="Genomic_DNA"/>
</dbReference>
<dbReference type="SUPFAM" id="SSF69279">
    <property type="entry name" value="Phage tail proteins"/>
    <property type="match status" value="1"/>
</dbReference>
<protein>
    <submittedName>
        <fullName evidence="2">Type VI secretion system tip protein VgrG</fullName>
    </submittedName>
</protein>
<dbReference type="Pfam" id="PF04717">
    <property type="entry name" value="Phage_base_V"/>
    <property type="match status" value="1"/>
</dbReference>